<name>A0A3Q0GQD1_ALLSI</name>
<evidence type="ECO:0000256" key="6">
    <source>
        <dbReference type="ARBA" id="ARBA00023180"/>
    </source>
</evidence>
<accession>A0A3Q0GQD1</accession>
<keyword evidence="4" id="KW-0472">Membrane</keyword>
<dbReference type="Proteomes" id="UP000189705">
    <property type="component" value="Unplaced"/>
</dbReference>
<organism evidence="9 10">
    <name type="scientific">Alligator sinensis</name>
    <name type="common">Chinese alligator</name>
    <dbReference type="NCBI Taxonomy" id="38654"/>
    <lineage>
        <taxon>Eukaryota</taxon>
        <taxon>Metazoa</taxon>
        <taxon>Chordata</taxon>
        <taxon>Craniata</taxon>
        <taxon>Vertebrata</taxon>
        <taxon>Euteleostomi</taxon>
        <taxon>Archelosauria</taxon>
        <taxon>Archosauria</taxon>
        <taxon>Crocodylia</taxon>
        <taxon>Alligatoridae</taxon>
        <taxon>Alligatorinae</taxon>
        <taxon>Alligator</taxon>
    </lineage>
</organism>
<evidence type="ECO:0000259" key="8">
    <source>
        <dbReference type="PROSITE" id="PS50835"/>
    </source>
</evidence>
<protein>
    <submittedName>
        <fullName evidence="10">Nectin-3-like</fullName>
    </submittedName>
</protein>
<dbReference type="GO" id="GO:0007156">
    <property type="term" value="P:homophilic cell adhesion via plasma membrane adhesion molecules"/>
    <property type="evidence" value="ECO:0007669"/>
    <property type="project" value="TreeGrafter"/>
</dbReference>
<dbReference type="PANTHER" id="PTHR23277">
    <property type="entry name" value="NECTIN-RELATED"/>
    <property type="match status" value="1"/>
</dbReference>
<dbReference type="InterPro" id="IPR003599">
    <property type="entry name" value="Ig_sub"/>
</dbReference>
<dbReference type="GO" id="GO:0007157">
    <property type="term" value="P:heterophilic cell-cell adhesion via plasma membrane cell adhesion molecules"/>
    <property type="evidence" value="ECO:0007669"/>
    <property type="project" value="TreeGrafter"/>
</dbReference>
<keyword evidence="2 7" id="KW-0732">Signal</keyword>
<feature type="chain" id="PRO_5018337435" evidence="7">
    <location>
        <begin position="30"/>
        <end position="204"/>
    </location>
</feature>
<keyword evidence="3" id="KW-0677">Repeat</keyword>
<feature type="signal peptide" evidence="7">
    <location>
        <begin position="1"/>
        <end position="29"/>
    </location>
</feature>
<dbReference type="GO" id="GO:0043296">
    <property type="term" value="C:apical junction complex"/>
    <property type="evidence" value="ECO:0007669"/>
    <property type="project" value="TreeGrafter"/>
</dbReference>
<dbReference type="RefSeq" id="XP_025062004.1">
    <property type="nucleotide sequence ID" value="XM_025206219.1"/>
</dbReference>
<dbReference type="InterPro" id="IPR013106">
    <property type="entry name" value="Ig_V-set"/>
</dbReference>
<evidence type="ECO:0000256" key="4">
    <source>
        <dbReference type="ARBA" id="ARBA00023136"/>
    </source>
</evidence>
<feature type="non-terminal residue" evidence="10">
    <location>
        <position position="204"/>
    </location>
</feature>
<dbReference type="InterPro" id="IPR013783">
    <property type="entry name" value="Ig-like_fold"/>
</dbReference>
<keyword evidence="9" id="KW-1185">Reference proteome</keyword>
<proteinExistence type="predicted"/>
<dbReference type="InterPro" id="IPR007110">
    <property type="entry name" value="Ig-like_dom"/>
</dbReference>
<evidence type="ECO:0000313" key="9">
    <source>
        <dbReference type="Proteomes" id="UP000189705"/>
    </source>
</evidence>
<evidence type="ECO:0000256" key="1">
    <source>
        <dbReference type="ARBA" id="ARBA00004370"/>
    </source>
</evidence>
<dbReference type="PANTHER" id="PTHR23277:SF12">
    <property type="entry name" value="NECTIN-3"/>
    <property type="match status" value="1"/>
</dbReference>
<dbReference type="GO" id="GO:0005912">
    <property type="term" value="C:adherens junction"/>
    <property type="evidence" value="ECO:0007669"/>
    <property type="project" value="TreeGrafter"/>
</dbReference>
<dbReference type="KEGG" id="asn:112550559"/>
<dbReference type="InterPro" id="IPR036179">
    <property type="entry name" value="Ig-like_dom_sf"/>
</dbReference>
<dbReference type="AlphaFoldDB" id="A0A3Q0GQD1"/>
<dbReference type="SUPFAM" id="SSF48726">
    <property type="entry name" value="Immunoglobulin"/>
    <property type="match status" value="1"/>
</dbReference>
<dbReference type="GO" id="GO:0016020">
    <property type="term" value="C:membrane"/>
    <property type="evidence" value="ECO:0007669"/>
    <property type="project" value="UniProtKB-SubCell"/>
</dbReference>
<keyword evidence="6" id="KW-0325">Glycoprotein</keyword>
<gene>
    <name evidence="10" type="primary">LOC112550559</name>
</gene>
<evidence type="ECO:0000256" key="7">
    <source>
        <dbReference type="SAM" id="SignalP"/>
    </source>
</evidence>
<evidence type="ECO:0000256" key="5">
    <source>
        <dbReference type="ARBA" id="ARBA00023157"/>
    </source>
</evidence>
<evidence type="ECO:0000313" key="10">
    <source>
        <dbReference type="RefSeq" id="XP_025062004.1"/>
    </source>
</evidence>
<dbReference type="FunFam" id="2.60.40.10:FF:000378">
    <property type="entry name" value="Nectin cell adhesion molecule 3"/>
    <property type="match status" value="1"/>
</dbReference>
<dbReference type="Gene3D" id="2.60.40.10">
    <property type="entry name" value="Immunoglobulins"/>
    <property type="match status" value="1"/>
</dbReference>
<sequence length="204" mass="22081">MATAGTPRRQMFTGLELILTLLLSRLCCGALVKPVVDPHVMAVWGKNVTLKCIININDTITQISWEKMHGKSAQTIVVHHPEYGFSVQGKYHERVAFKNSSSSDITINLNNVSFSDAGKYVCKAVTFPLGNAESITTITVIVEPTVSFTKGPTPLIDGKNWTVAAMRIAATGKPAADINWEGDLGKIEFSSASFPNETVTVVSQ</sequence>
<dbReference type="STRING" id="38654.A0A3Q0GQD1"/>
<dbReference type="SMART" id="SM00409">
    <property type="entry name" value="IG"/>
    <property type="match status" value="1"/>
</dbReference>
<dbReference type="Pfam" id="PF07686">
    <property type="entry name" value="V-set"/>
    <property type="match status" value="1"/>
</dbReference>
<keyword evidence="5" id="KW-1015">Disulfide bond</keyword>
<dbReference type="InterPro" id="IPR051427">
    <property type="entry name" value="Nectin/Nectin-like"/>
</dbReference>
<dbReference type="InParanoid" id="A0A3Q0GQD1"/>
<reference evidence="10" key="1">
    <citation type="submission" date="2025-08" db="UniProtKB">
        <authorList>
            <consortium name="RefSeq"/>
        </authorList>
    </citation>
    <scope>IDENTIFICATION</scope>
</reference>
<dbReference type="PROSITE" id="PS50835">
    <property type="entry name" value="IG_LIKE"/>
    <property type="match status" value="1"/>
</dbReference>
<comment type="subcellular location">
    <subcellularLocation>
        <location evidence="1">Membrane</location>
    </subcellularLocation>
</comment>
<feature type="domain" description="Ig-like" evidence="8">
    <location>
        <begin position="34"/>
        <end position="139"/>
    </location>
</feature>
<evidence type="ECO:0000256" key="3">
    <source>
        <dbReference type="ARBA" id="ARBA00022737"/>
    </source>
</evidence>
<evidence type="ECO:0000256" key="2">
    <source>
        <dbReference type="ARBA" id="ARBA00022729"/>
    </source>
</evidence>
<dbReference type="GeneID" id="112550559"/>